<evidence type="ECO:0000313" key="10">
    <source>
        <dbReference type="Proteomes" id="UP000094565"/>
    </source>
</evidence>
<dbReference type="GO" id="GO:0005730">
    <property type="term" value="C:nucleolus"/>
    <property type="evidence" value="ECO:0007669"/>
    <property type="project" value="UniProtKB-SubCell"/>
</dbReference>
<evidence type="ECO:0000256" key="3">
    <source>
        <dbReference type="ARBA" id="ARBA00022574"/>
    </source>
</evidence>
<dbReference type="InterPro" id="IPR036322">
    <property type="entry name" value="WD40_repeat_dom_sf"/>
</dbReference>
<feature type="compositionally biased region" description="Acidic residues" evidence="8">
    <location>
        <begin position="368"/>
        <end position="388"/>
    </location>
</feature>
<protein>
    <recommendedName>
        <fullName evidence="6">WD repeat-containing protein JIP5</fullName>
    </recommendedName>
    <alternativeName>
        <fullName evidence="7">WD repeat-containing protein jip5</fullName>
    </alternativeName>
</protein>
<proteinExistence type="inferred from homology"/>
<sequence>MAKTKTQALQSKLRRQESNVYPLLEINCEELPIFAMAAHPSKSLIALGFATGHVQMITYDPKNLEEEARDLLKAFKNDFKGQTRSVMNTDRKWWRVEKLKPHVTRDSLIQWKTKRHKGSCRALCFDPTGSNIFTVGSDNVLKCATSATGKVLYKVVLDIKSRISKMIVAPTKPLILIGDESGNVHVYDQRTLKKLHSIENCHGDAVNGIVSLASTNENEFVSCGSSSLTHFNVKSGIITESEDQEDEIMSIAVVDPGNCGVLMCGMSEGGVSVWNKNSNNYDSMVRKTNTGEDSVDSVIGTLKGDSCVWAGTSGGLVHLIHSQNGKILETREHSKTDDVAFLDLDYEYRLITCGTDRMRLWGEVREDEKEEDEEDEEEEEVTEGEEDRSDSSDSVNSIKIDVPKITGPEYDESKLSVNSNDNSKAALDRSAILGDIDNPSESKQKKKRRKATKNSGNPVLGSFFAGL</sequence>
<evidence type="ECO:0000256" key="5">
    <source>
        <dbReference type="ARBA" id="ARBA00023242"/>
    </source>
</evidence>
<evidence type="ECO:0000313" key="9">
    <source>
        <dbReference type="EMBL" id="ANZ75734.1"/>
    </source>
</evidence>
<dbReference type="Proteomes" id="UP000094565">
    <property type="component" value="Chromosome 2"/>
</dbReference>
<comment type="subcellular location">
    <subcellularLocation>
        <location evidence="1">Nucleus</location>
        <location evidence="1">Nucleolus</location>
    </subcellularLocation>
</comment>
<dbReference type="EMBL" id="CP014585">
    <property type="protein sequence ID" value="ANZ75734.1"/>
    <property type="molecule type" value="Genomic_DNA"/>
</dbReference>
<dbReference type="PANTHER" id="PTHR19924:SF31">
    <property type="entry name" value="WD REPEAT-CONTAINING PROTEIN JIP5"/>
    <property type="match status" value="1"/>
</dbReference>
<evidence type="ECO:0000256" key="7">
    <source>
        <dbReference type="ARBA" id="ARBA00039514"/>
    </source>
</evidence>
<organism evidence="9 10">
    <name type="scientific">Komagataella pastoris</name>
    <name type="common">Yeast</name>
    <name type="synonym">Pichia pastoris</name>
    <dbReference type="NCBI Taxonomy" id="4922"/>
    <lineage>
        <taxon>Eukaryota</taxon>
        <taxon>Fungi</taxon>
        <taxon>Dikarya</taxon>
        <taxon>Ascomycota</taxon>
        <taxon>Saccharomycotina</taxon>
        <taxon>Pichiomycetes</taxon>
        <taxon>Pichiales</taxon>
        <taxon>Pichiaceae</taxon>
        <taxon>Komagataella</taxon>
    </lineage>
</organism>
<evidence type="ECO:0000256" key="2">
    <source>
        <dbReference type="ARBA" id="ARBA00007625"/>
    </source>
</evidence>
<dbReference type="Gene3D" id="2.130.10.10">
    <property type="entry name" value="YVTN repeat-like/Quinoprotein amine dehydrogenase"/>
    <property type="match status" value="1"/>
</dbReference>
<dbReference type="GO" id="GO:0006364">
    <property type="term" value="P:rRNA processing"/>
    <property type="evidence" value="ECO:0007669"/>
    <property type="project" value="TreeGrafter"/>
</dbReference>
<comment type="similarity">
    <text evidence="2">Belongs to the WD repeat WDR55 family.</text>
</comment>
<feature type="region of interest" description="Disordered" evidence="8">
    <location>
        <begin position="364"/>
        <end position="467"/>
    </location>
</feature>
<accession>A0A1B2JCF2</accession>
<dbReference type="InterPro" id="IPR015943">
    <property type="entry name" value="WD40/YVTN_repeat-like_dom_sf"/>
</dbReference>
<dbReference type="GO" id="GO:0045943">
    <property type="term" value="P:positive regulation of transcription by RNA polymerase I"/>
    <property type="evidence" value="ECO:0007669"/>
    <property type="project" value="TreeGrafter"/>
</dbReference>
<dbReference type="OrthoDB" id="2288928at2759"/>
<dbReference type="SUPFAM" id="SSF50978">
    <property type="entry name" value="WD40 repeat-like"/>
    <property type="match status" value="1"/>
</dbReference>
<reference evidence="9 10" key="1">
    <citation type="submission" date="2016-02" db="EMBL/GenBank/DDBJ databases">
        <title>Comparative genomic and transcriptomic foundation for Pichia pastoris.</title>
        <authorList>
            <person name="Love K.R."/>
            <person name="Shah K.A."/>
            <person name="Whittaker C.A."/>
            <person name="Wu J."/>
            <person name="Bartlett M.C."/>
            <person name="Ma D."/>
            <person name="Leeson R.L."/>
            <person name="Priest M."/>
            <person name="Young S.K."/>
            <person name="Love J.C."/>
        </authorList>
    </citation>
    <scope>NUCLEOTIDE SEQUENCE [LARGE SCALE GENOMIC DNA]</scope>
    <source>
        <strain evidence="9 10">ATCC 28485</strain>
    </source>
</reference>
<evidence type="ECO:0000256" key="8">
    <source>
        <dbReference type="SAM" id="MobiDB-lite"/>
    </source>
</evidence>
<dbReference type="AlphaFoldDB" id="A0A1B2JCF2"/>
<keyword evidence="3" id="KW-0853">WD repeat</keyword>
<evidence type="ECO:0000256" key="4">
    <source>
        <dbReference type="ARBA" id="ARBA00022737"/>
    </source>
</evidence>
<dbReference type="InterPro" id="IPR001680">
    <property type="entry name" value="WD40_rpt"/>
</dbReference>
<keyword evidence="5" id="KW-0539">Nucleus</keyword>
<dbReference type="SMART" id="SM00320">
    <property type="entry name" value="WD40"/>
    <property type="match status" value="6"/>
</dbReference>
<evidence type="ECO:0000256" key="1">
    <source>
        <dbReference type="ARBA" id="ARBA00004604"/>
    </source>
</evidence>
<dbReference type="Pfam" id="PF00400">
    <property type="entry name" value="WD40"/>
    <property type="match status" value="1"/>
</dbReference>
<keyword evidence="4" id="KW-0677">Repeat</keyword>
<dbReference type="PANTHER" id="PTHR19924">
    <property type="entry name" value="UTP15 U3 SMALL NUCLEOLAR RNA-ASSOCIATED PROTEIN 15 FAMILY MEMBER"/>
    <property type="match status" value="1"/>
</dbReference>
<evidence type="ECO:0000256" key="6">
    <source>
        <dbReference type="ARBA" id="ARBA00039238"/>
    </source>
</evidence>
<name>A0A1B2JCF2_PICPA</name>
<gene>
    <name evidence="9" type="primary">JIP5</name>
    <name evidence="9" type="ORF">ATY40_BA7502292</name>
</gene>
<keyword evidence="10" id="KW-1185">Reference proteome</keyword>